<sequence>MHIPNVHEMILDELAELKMMILELKDAQLDKNGVDTEKYLTVEKTAEFLNCSIDFIYKLKNRIPHSKINAKLYFKIGDLNNYLDSGRIVPRKM</sequence>
<evidence type="ECO:0000313" key="2">
    <source>
        <dbReference type="Proteomes" id="UP001264980"/>
    </source>
</evidence>
<evidence type="ECO:0008006" key="3">
    <source>
        <dbReference type="Google" id="ProtNLM"/>
    </source>
</evidence>
<keyword evidence="2" id="KW-1185">Reference proteome</keyword>
<dbReference type="Proteomes" id="UP001264980">
    <property type="component" value="Unassembled WGS sequence"/>
</dbReference>
<dbReference type="EMBL" id="JAVDTI010000002">
    <property type="protein sequence ID" value="MDR6805545.1"/>
    <property type="molecule type" value="Genomic_DNA"/>
</dbReference>
<comment type="caution">
    <text evidence="1">The sequence shown here is derived from an EMBL/GenBank/DDBJ whole genome shotgun (WGS) entry which is preliminary data.</text>
</comment>
<proteinExistence type="predicted"/>
<name>A0ABU1QWM4_9BACT</name>
<organism evidence="1 2">
    <name type="scientific">Dyadobacter fermentans</name>
    <dbReference type="NCBI Taxonomy" id="94254"/>
    <lineage>
        <taxon>Bacteria</taxon>
        <taxon>Pseudomonadati</taxon>
        <taxon>Bacteroidota</taxon>
        <taxon>Cytophagia</taxon>
        <taxon>Cytophagales</taxon>
        <taxon>Spirosomataceae</taxon>
        <taxon>Dyadobacter</taxon>
    </lineage>
</organism>
<reference evidence="1 2" key="1">
    <citation type="submission" date="2023-07" db="EMBL/GenBank/DDBJ databases">
        <title>Sorghum-associated microbial communities from plants grown in Nebraska, USA.</title>
        <authorList>
            <person name="Schachtman D."/>
        </authorList>
    </citation>
    <scope>NUCLEOTIDE SEQUENCE [LARGE SCALE GENOMIC DNA]</scope>
    <source>
        <strain evidence="1 2">BE57</strain>
    </source>
</reference>
<accession>A0ABU1QWM4</accession>
<dbReference type="RefSeq" id="WP_309983486.1">
    <property type="nucleotide sequence ID" value="NZ_JAVDTI010000002.1"/>
</dbReference>
<evidence type="ECO:0000313" key="1">
    <source>
        <dbReference type="EMBL" id="MDR6805545.1"/>
    </source>
</evidence>
<gene>
    <name evidence="1" type="ORF">J2W84_002591</name>
</gene>
<protein>
    <recommendedName>
        <fullName evidence="3">Helix-turn-helix domain-containing protein</fullName>
    </recommendedName>
</protein>